<comment type="caution">
    <text evidence="3">The sequence shown here is derived from an EMBL/GenBank/DDBJ whole genome shotgun (WGS) entry which is preliminary data.</text>
</comment>
<dbReference type="EMBL" id="JADGJH010004072">
    <property type="protein sequence ID" value="KAJ3087366.1"/>
    <property type="molecule type" value="Genomic_DNA"/>
</dbReference>
<protein>
    <submittedName>
        <fullName evidence="3">Uncharacterized protein</fullName>
    </submittedName>
</protein>
<organism evidence="3 4">
    <name type="scientific">Physocladia obscura</name>
    <dbReference type="NCBI Taxonomy" id="109957"/>
    <lineage>
        <taxon>Eukaryota</taxon>
        <taxon>Fungi</taxon>
        <taxon>Fungi incertae sedis</taxon>
        <taxon>Chytridiomycota</taxon>
        <taxon>Chytridiomycota incertae sedis</taxon>
        <taxon>Chytridiomycetes</taxon>
        <taxon>Chytridiales</taxon>
        <taxon>Chytriomycetaceae</taxon>
        <taxon>Physocladia</taxon>
    </lineage>
</organism>
<dbReference type="Proteomes" id="UP001211907">
    <property type="component" value="Unassembled WGS sequence"/>
</dbReference>
<evidence type="ECO:0000256" key="2">
    <source>
        <dbReference type="SAM" id="MobiDB-lite"/>
    </source>
</evidence>
<keyword evidence="1" id="KW-0175">Coiled coil</keyword>
<reference evidence="3" key="1">
    <citation type="submission" date="2020-05" db="EMBL/GenBank/DDBJ databases">
        <title>Phylogenomic resolution of chytrid fungi.</title>
        <authorList>
            <person name="Stajich J.E."/>
            <person name="Amses K."/>
            <person name="Simmons R."/>
            <person name="Seto K."/>
            <person name="Myers J."/>
            <person name="Bonds A."/>
            <person name="Quandt C.A."/>
            <person name="Barry K."/>
            <person name="Liu P."/>
            <person name="Grigoriev I."/>
            <person name="Longcore J.E."/>
            <person name="James T.Y."/>
        </authorList>
    </citation>
    <scope>NUCLEOTIDE SEQUENCE</scope>
    <source>
        <strain evidence="3">JEL0513</strain>
    </source>
</reference>
<keyword evidence="4" id="KW-1185">Reference proteome</keyword>
<evidence type="ECO:0000256" key="1">
    <source>
        <dbReference type="SAM" id="Coils"/>
    </source>
</evidence>
<feature type="coiled-coil region" evidence="1">
    <location>
        <begin position="254"/>
        <end position="350"/>
    </location>
</feature>
<proteinExistence type="predicted"/>
<gene>
    <name evidence="3" type="ORF">HK100_008384</name>
</gene>
<sequence>MPTSRRNKQRSTPTAASAFANAASNNGNGNGKNGKSSSSSNNNSNNSNMNDNGSNSGGTPRQSLSLLDDAQQLAALRVELEKHRFVSAGVIRQLKAEVAALKETQQITPNKVQNTTPANKTGIQAEDEGDEQQQLPREQHQKHGEDVLLSSNADSAAASAEPVHPTGSERVVFSTNMRLDNNNNNRNGRMVLNSAGNDTISDSKENTPHHNPSTDPNAATAKHIAALEEQIFAAKGALALATPNDTKDAGNDERKTAAAQINALETQVEQATKTIRDLQMQLAQLSEQRDAAVKQGSLLVQRSFTDGDSGDLVETNATTADKIQALETHISQLQETVKSKTAELQASVAEREKLAKLLEEKEVTVVGLRGIIKSMENAIINYSSFSIGMVSKDTSKITGFPMLPQHTVPNRIAIQSFPSTKESTIAVAAE</sequence>
<accession>A0AAD5X7S8</accession>
<feature type="compositionally biased region" description="Polar residues" evidence="2">
    <location>
        <begin position="108"/>
        <end position="122"/>
    </location>
</feature>
<feature type="compositionally biased region" description="Low complexity" evidence="2">
    <location>
        <begin position="15"/>
        <end position="63"/>
    </location>
</feature>
<feature type="region of interest" description="Disordered" evidence="2">
    <location>
        <begin position="108"/>
        <end position="144"/>
    </location>
</feature>
<evidence type="ECO:0000313" key="4">
    <source>
        <dbReference type="Proteomes" id="UP001211907"/>
    </source>
</evidence>
<evidence type="ECO:0000313" key="3">
    <source>
        <dbReference type="EMBL" id="KAJ3087366.1"/>
    </source>
</evidence>
<name>A0AAD5X7S8_9FUNG</name>
<feature type="region of interest" description="Disordered" evidence="2">
    <location>
        <begin position="1"/>
        <end position="63"/>
    </location>
</feature>
<feature type="region of interest" description="Disordered" evidence="2">
    <location>
        <begin position="196"/>
        <end position="217"/>
    </location>
</feature>
<dbReference type="AlphaFoldDB" id="A0AAD5X7S8"/>